<feature type="compositionally biased region" description="Low complexity" evidence="5">
    <location>
        <begin position="422"/>
        <end position="434"/>
    </location>
</feature>
<dbReference type="PANTHER" id="PTHR31250">
    <property type="entry name" value="IQ DOMAIN-CONTAINING PROTEIN IQM3"/>
    <property type="match status" value="1"/>
</dbReference>
<evidence type="ECO:0000256" key="5">
    <source>
        <dbReference type="SAM" id="MobiDB-lite"/>
    </source>
</evidence>
<dbReference type="PANTHER" id="PTHR31250:SF67">
    <property type="entry name" value="CALMODULIN-BINDING PROTEIN"/>
    <property type="match status" value="1"/>
</dbReference>
<dbReference type="InterPro" id="IPR044159">
    <property type="entry name" value="IQM"/>
</dbReference>
<sequence>MTLRLLNTEHNHLLHPRPQSPRDAAALSSLLRSPRVSCSGQQSPKPKSAKMAHGGLERSLSFRNWEAASRGGGGINGARPGTLALQQQSPRRVVSVSPHPHPHPQAQAMIEYISPRPRVELDQAATTLQKAYKGLRTRRSLADGAIVAEELWWKTVDSVYLNIKSISFFHEDRQETAASRWSRAGKRVAKVGKGLCKDDKAQKLALQHWLEAVSIFIHFIYITINAFVLFVSSSVCLFRLTRATAIRHLVRELQLRALLLLVGCRQRQRLASPEMPTKQAQLTAHHVPRTKREGGVRSRRGGRPAAVQAKRRSGEHERGVQVDLRAEHQQVAVRRAEAQGQVPALELPVRGSHLGRRQAGRQGRRPQGDMALQRPLPPDRGELQGVHRLPGGQQRGSRQRQAMLGGRRRVPVVQEAGGGGPRRAAGSRGGPSPSGHRRSC</sequence>
<feature type="compositionally biased region" description="Basic residues" evidence="5">
    <location>
        <begin position="353"/>
        <end position="364"/>
    </location>
</feature>
<feature type="region of interest" description="Disordered" evidence="5">
    <location>
        <begin position="343"/>
        <end position="440"/>
    </location>
</feature>
<keyword evidence="6" id="KW-0812">Transmembrane</keyword>
<evidence type="ECO:0000256" key="3">
    <source>
        <dbReference type="ARBA" id="ARBA00022490"/>
    </source>
</evidence>
<evidence type="ECO:0000313" key="7">
    <source>
        <dbReference type="EnsemblPlants" id="Zm00001eb357290_P001"/>
    </source>
</evidence>
<feature type="region of interest" description="Disordered" evidence="5">
    <location>
        <begin position="272"/>
        <end position="323"/>
    </location>
</feature>
<keyword evidence="8" id="KW-1185">Reference proteome</keyword>
<evidence type="ECO:0000256" key="1">
    <source>
        <dbReference type="ARBA" id="ARBA00004123"/>
    </source>
</evidence>
<reference evidence="7" key="2">
    <citation type="submission" date="2019-07" db="EMBL/GenBank/DDBJ databases">
        <authorList>
            <person name="Seetharam A."/>
            <person name="Woodhouse M."/>
            <person name="Cannon E."/>
        </authorList>
    </citation>
    <scope>NUCLEOTIDE SEQUENCE [LARGE SCALE GENOMIC DNA]</scope>
    <source>
        <strain evidence="7">cv. B73</strain>
    </source>
</reference>
<dbReference type="EnsemblPlants" id="Zm00001eb357290_T001">
    <property type="protein sequence ID" value="Zm00001eb357290_P001"/>
    <property type="gene ID" value="Zm00001eb357290"/>
</dbReference>
<evidence type="ECO:0000313" key="8">
    <source>
        <dbReference type="Proteomes" id="UP000007305"/>
    </source>
</evidence>
<reference evidence="8" key="1">
    <citation type="journal article" date="2009" name="Science">
        <title>The B73 maize genome: complexity, diversity, and dynamics.</title>
        <authorList>
            <person name="Schnable P.S."/>
            <person name="Ware D."/>
            <person name="Fulton R.S."/>
            <person name="Stein J.C."/>
            <person name="Wei F."/>
            <person name="Pasternak S."/>
            <person name="Liang C."/>
            <person name="Zhang J."/>
            <person name="Fulton L."/>
            <person name="Graves T.A."/>
            <person name="Minx P."/>
            <person name="Reily A.D."/>
            <person name="Courtney L."/>
            <person name="Kruchowski S.S."/>
            <person name="Tomlinson C."/>
            <person name="Strong C."/>
            <person name="Delehaunty K."/>
            <person name="Fronick C."/>
            <person name="Courtney B."/>
            <person name="Rock S.M."/>
            <person name="Belter E."/>
            <person name="Du F."/>
            <person name="Kim K."/>
            <person name="Abbott R.M."/>
            <person name="Cotton M."/>
            <person name="Levy A."/>
            <person name="Marchetto P."/>
            <person name="Ochoa K."/>
            <person name="Jackson S.M."/>
            <person name="Gillam B."/>
            <person name="Chen W."/>
            <person name="Yan L."/>
            <person name="Higginbotham J."/>
            <person name="Cardenas M."/>
            <person name="Waligorski J."/>
            <person name="Applebaum E."/>
            <person name="Phelps L."/>
            <person name="Falcone J."/>
            <person name="Kanchi K."/>
            <person name="Thane T."/>
            <person name="Scimone A."/>
            <person name="Thane N."/>
            <person name="Henke J."/>
            <person name="Wang T."/>
            <person name="Ruppert J."/>
            <person name="Shah N."/>
            <person name="Rotter K."/>
            <person name="Hodges J."/>
            <person name="Ingenthron E."/>
            <person name="Cordes M."/>
            <person name="Kohlberg S."/>
            <person name="Sgro J."/>
            <person name="Delgado B."/>
            <person name="Mead K."/>
            <person name="Chinwalla A."/>
            <person name="Leonard S."/>
            <person name="Crouse K."/>
            <person name="Collura K."/>
            <person name="Kudrna D."/>
            <person name="Currie J."/>
            <person name="He R."/>
            <person name="Angelova A."/>
            <person name="Rajasekar S."/>
            <person name="Mueller T."/>
            <person name="Lomeli R."/>
            <person name="Scara G."/>
            <person name="Ko A."/>
            <person name="Delaney K."/>
            <person name="Wissotski M."/>
            <person name="Lopez G."/>
            <person name="Campos D."/>
            <person name="Braidotti M."/>
            <person name="Ashley E."/>
            <person name="Golser W."/>
            <person name="Kim H."/>
            <person name="Lee S."/>
            <person name="Lin J."/>
            <person name="Dujmic Z."/>
            <person name="Kim W."/>
            <person name="Talag J."/>
            <person name="Zuccolo A."/>
            <person name="Fan C."/>
            <person name="Sebastian A."/>
            <person name="Kramer M."/>
            <person name="Spiegel L."/>
            <person name="Nascimento L."/>
            <person name="Zutavern T."/>
            <person name="Miller B."/>
            <person name="Ambroise C."/>
            <person name="Muller S."/>
            <person name="Spooner W."/>
            <person name="Narechania A."/>
            <person name="Ren L."/>
            <person name="Wei S."/>
            <person name="Kumari S."/>
            <person name="Faga B."/>
            <person name="Levy M.J."/>
            <person name="McMahan L."/>
            <person name="Van Buren P."/>
            <person name="Vaughn M.W."/>
            <person name="Ying K."/>
            <person name="Yeh C.-T."/>
            <person name="Emrich S.J."/>
            <person name="Jia Y."/>
            <person name="Kalyanaraman A."/>
            <person name="Hsia A.-P."/>
            <person name="Barbazuk W.B."/>
            <person name="Baucom R.S."/>
            <person name="Brutnell T.P."/>
            <person name="Carpita N.C."/>
            <person name="Chaparro C."/>
            <person name="Chia J.-M."/>
            <person name="Deragon J.-M."/>
            <person name="Estill J.C."/>
            <person name="Fu Y."/>
            <person name="Jeddeloh J.A."/>
            <person name="Han Y."/>
            <person name="Lee H."/>
            <person name="Li P."/>
            <person name="Lisch D.R."/>
            <person name="Liu S."/>
            <person name="Liu Z."/>
            <person name="Nagel D.H."/>
            <person name="McCann M.C."/>
            <person name="SanMiguel P."/>
            <person name="Myers A.M."/>
            <person name="Nettleton D."/>
            <person name="Nguyen J."/>
            <person name="Penning B.W."/>
            <person name="Ponnala L."/>
            <person name="Schneider K.L."/>
            <person name="Schwartz D.C."/>
            <person name="Sharma A."/>
            <person name="Soderlund C."/>
            <person name="Springer N.M."/>
            <person name="Sun Q."/>
            <person name="Wang H."/>
            <person name="Waterman M."/>
            <person name="Westerman R."/>
            <person name="Wolfgruber T.K."/>
            <person name="Yang L."/>
            <person name="Yu Y."/>
            <person name="Zhang L."/>
            <person name="Zhou S."/>
            <person name="Zhu Q."/>
            <person name="Bennetzen J.L."/>
            <person name="Dawe R.K."/>
            <person name="Jiang J."/>
            <person name="Jiang N."/>
            <person name="Presting G.G."/>
            <person name="Wessler S.R."/>
            <person name="Aluru S."/>
            <person name="Martienssen R.A."/>
            <person name="Clifton S.W."/>
            <person name="McCombie W.R."/>
            <person name="Wing R.A."/>
            <person name="Wilson R.K."/>
        </authorList>
    </citation>
    <scope>NUCLEOTIDE SEQUENCE [LARGE SCALE GENOMIC DNA]</scope>
    <source>
        <strain evidence="8">cv. B73</strain>
    </source>
</reference>
<dbReference type="GO" id="GO:0005737">
    <property type="term" value="C:cytoplasm"/>
    <property type="evidence" value="ECO:0007669"/>
    <property type="project" value="UniProtKB-SubCell"/>
</dbReference>
<keyword evidence="3" id="KW-0963">Cytoplasm</keyword>
<feature type="transmembrane region" description="Helical" evidence="6">
    <location>
        <begin position="215"/>
        <end position="238"/>
    </location>
</feature>
<evidence type="ECO:0008006" key="9">
    <source>
        <dbReference type="Google" id="ProtNLM"/>
    </source>
</evidence>
<feature type="compositionally biased region" description="Polar residues" evidence="5">
    <location>
        <begin position="36"/>
        <end position="45"/>
    </location>
</feature>
<reference evidence="7" key="3">
    <citation type="submission" date="2021-05" db="UniProtKB">
        <authorList>
            <consortium name="EnsemblPlants"/>
        </authorList>
    </citation>
    <scope>IDENTIFICATION</scope>
    <source>
        <strain evidence="7">cv. B73</strain>
    </source>
</reference>
<proteinExistence type="predicted"/>
<dbReference type="Proteomes" id="UP000007305">
    <property type="component" value="Chromosome 8"/>
</dbReference>
<dbReference type="Gramene" id="Zm00001eb357290_T001">
    <property type="protein sequence ID" value="Zm00001eb357290_P001"/>
    <property type="gene ID" value="Zm00001eb357290"/>
</dbReference>
<keyword evidence="6" id="KW-1133">Transmembrane helix</keyword>
<dbReference type="GO" id="GO:0005634">
    <property type="term" value="C:nucleus"/>
    <property type="evidence" value="ECO:0007669"/>
    <property type="project" value="UniProtKB-SubCell"/>
</dbReference>
<comment type="subcellular location">
    <subcellularLocation>
        <location evidence="2">Cytoplasm</location>
    </subcellularLocation>
    <subcellularLocation>
        <location evidence="1">Nucleus</location>
    </subcellularLocation>
</comment>
<accession>A0A804QU44</accession>
<keyword evidence="4" id="KW-0539">Nucleus</keyword>
<protein>
    <recommendedName>
        <fullName evidence="9">Calmodulin-binding family protein</fullName>
    </recommendedName>
</protein>
<feature type="compositionally biased region" description="Low complexity" evidence="5">
    <location>
        <begin position="391"/>
        <end position="401"/>
    </location>
</feature>
<dbReference type="InParanoid" id="A0A804QU44"/>
<keyword evidence="6" id="KW-0472">Membrane</keyword>
<name>A0A804QU44_MAIZE</name>
<evidence type="ECO:0000256" key="4">
    <source>
        <dbReference type="ARBA" id="ARBA00023242"/>
    </source>
</evidence>
<organism evidence="7 8">
    <name type="scientific">Zea mays</name>
    <name type="common">Maize</name>
    <dbReference type="NCBI Taxonomy" id="4577"/>
    <lineage>
        <taxon>Eukaryota</taxon>
        <taxon>Viridiplantae</taxon>
        <taxon>Streptophyta</taxon>
        <taxon>Embryophyta</taxon>
        <taxon>Tracheophyta</taxon>
        <taxon>Spermatophyta</taxon>
        <taxon>Magnoliopsida</taxon>
        <taxon>Liliopsida</taxon>
        <taxon>Poales</taxon>
        <taxon>Poaceae</taxon>
        <taxon>PACMAD clade</taxon>
        <taxon>Panicoideae</taxon>
        <taxon>Andropogonodae</taxon>
        <taxon>Andropogoneae</taxon>
        <taxon>Tripsacinae</taxon>
        <taxon>Zea</taxon>
    </lineage>
</organism>
<feature type="compositionally biased region" description="Basic and acidic residues" evidence="5">
    <location>
        <begin position="312"/>
        <end position="323"/>
    </location>
</feature>
<feature type="region of interest" description="Disordered" evidence="5">
    <location>
        <begin position="1"/>
        <end position="55"/>
    </location>
</feature>
<evidence type="ECO:0000256" key="6">
    <source>
        <dbReference type="SAM" id="Phobius"/>
    </source>
</evidence>
<dbReference type="AlphaFoldDB" id="A0A804QU44"/>
<evidence type="ECO:0000256" key="2">
    <source>
        <dbReference type="ARBA" id="ARBA00004496"/>
    </source>
</evidence>